<keyword evidence="1" id="KW-0472">Membrane</keyword>
<feature type="transmembrane region" description="Helical" evidence="1">
    <location>
        <begin position="344"/>
        <end position="362"/>
    </location>
</feature>
<dbReference type="OrthoDB" id="3397817at2"/>
<proteinExistence type="predicted"/>
<dbReference type="AlphaFoldDB" id="U5VV29"/>
<dbReference type="HOGENOM" id="CLU_641962_0_0_11"/>
<reference evidence="2 3" key="1">
    <citation type="journal article" date="2014" name="J. Biotechnol.">
        <title>Complete genome sequence of the actinobacterium Actinoplanes friuliensis HAG 010964, producer of the lipopeptide antibiotic friulimycin.</title>
        <authorList>
            <person name="Ruckert C."/>
            <person name="Szczepanowski R."/>
            <person name="Albersmeier A."/>
            <person name="Goesmann A."/>
            <person name="Fischer N."/>
            <person name="Steinkamper A."/>
            <person name="Puhler A."/>
            <person name="Biener R."/>
            <person name="Schwartz D."/>
            <person name="Kalinowski J."/>
        </authorList>
    </citation>
    <scope>NUCLEOTIDE SEQUENCE [LARGE SCALE GENOMIC DNA]</scope>
    <source>
        <strain evidence="2 3">DSM 7358</strain>
    </source>
</reference>
<dbReference type="STRING" id="1246995.AFR_12860"/>
<evidence type="ECO:0000313" key="3">
    <source>
        <dbReference type="Proteomes" id="UP000017746"/>
    </source>
</evidence>
<accession>U5VV29</accession>
<gene>
    <name evidence="2" type="ORF">AFR_12860</name>
</gene>
<dbReference type="RefSeq" id="WP_023360917.1">
    <property type="nucleotide sequence ID" value="NC_022657.1"/>
</dbReference>
<keyword evidence="1" id="KW-0812">Transmembrane</keyword>
<dbReference type="Proteomes" id="UP000017746">
    <property type="component" value="Chromosome"/>
</dbReference>
<feature type="transmembrane region" description="Helical" evidence="1">
    <location>
        <begin position="233"/>
        <end position="257"/>
    </location>
</feature>
<feature type="transmembrane region" description="Helical" evidence="1">
    <location>
        <begin position="306"/>
        <end position="332"/>
    </location>
</feature>
<sequence>MTTAEFDGPSRLERQLHRLLMAYPPGPRREELLDTIVDGGQSRLSARQALNLLRHGLRARLGHPRSRAVVVIATLMTLLAGVFGAAAAAPLGWALAPSLPQGAAAEELKREVLPGLTVWGGGDAARWVRTGDGEGWQYGFAEYWAQHTNETREVPAYTEQVRDRLAAQGWKIRGDVEVTRPAPDDEPPASTSATFWATRDGLVLRFEDRLVDKPAAWSPEGNATFTVSRSAPALLWAIALIGGLAGALIGWLVTGWVARRVQGRRLLRVLTVLSATIGLVIMLPLVAFVMLYSIPDEAPRLADEKVFLGLRGVLIGLWQPALLFAGVMVLLAATPRRSERSRPARVVAFGAAAAALVAAGFADRVPQLAESARSAAAADRTCVLATPAWESANGDRLSYLARVFIRPETTAEQRNLIDAAIARNPGMRGFTFYFDPTSAAYRNAYCGGAPLPAGAGRDLPYFWEVDLSSPGVLPGLAAEVATMPGVVAVKPA</sequence>
<keyword evidence="1" id="KW-1133">Transmembrane helix</keyword>
<evidence type="ECO:0000256" key="1">
    <source>
        <dbReference type="SAM" id="Phobius"/>
    </source>
</evidence>
<dbReference type="eggNOG" id="ENOG5032188">
    <property type="taxonomic scope" value="Bacteria"/>
</dbReference>
<organism evidence="2 3">
    <name type="scientific">Actinoplanes friuliensis DSM 7358</name>
    <dbReference type="NCBI Taxonomy" id="1246995"/>
    <lineage>
        <taxon>Bacteria</taxon>
        <taxon>Bacillati</taxon>
        <taxon>Actinomycetota</taxon>
        <taxon>Actinomycetes</taxon>
        <taxon>Micromonosporales</taxon>
        <taxon>Micromonosporaceae</taxon>
        <taxon>Actinoplanes</taxon>
    </lineage>
</organism>
<evidence type="ECO:0000313" key="2">
    <source>
        <dbReference type="EMBL" id="AGZ40858.1"/>
    </source>
</evidence>
<dbReference type="KEGG" id="afs:AFR_12860"/>
<feature type="transmembrane region" description="Helical" evidence="1">
    <location>
        <begin position="269"/>
        <end position="294"/>
    </location>
</feature>
<name>U5VV29_9ACTN</name>
<dbReference type="PATRIC" id="fig|1246995.3.peg.2612"/>
<protein>
    <submittedName>
        <fullName evidence="2">Uncharacterized protein</fullName>
    </submittedName>
</protein>
<keyword evidence="3" id="KW-1185">Reference proteome</keyword>
<dbReference type="EMBL" id="CP006272">
    <property type="protein sequence ID" value="AGZ40858.1"/>
    <property type="molecule type" value="Genomic_DNA"/>
</dbReference>
<feature type="transmembrane region" description="Helical" evidence="1">
    <location>
        <begin position="68"/>
        <end position="89"/>
    </location>
</feature>